<keyword evidence="1" id="KW-0732">Signal</keyword>
<keyword evidence="2" id="KW-0378">Hydrolase</keyword>
<sequence>MKRRQLMRYVSAGVLTTLSTGLASGLSSYQAQPSRNVLTVKWLGHTCFLFTGGGVRVLVNPFQTIGCTARYNSPKVEADLVLISSLLLDEGAAEGIPGSPRLLFEPGIFQVNGLKFEGISIPHDRVGGRRFGNNVVWKWTQNGINILHLGGAAAPLDIEQKILIGRPDLALIPVGGGPKAYTPQEAKQAFDVLKAKIMIPTHFRTKAADAEQCDILPVEEFLTLMKETPIRRAKNDTITISSGDLSQDGSVIQLMSYNYNF</sequence>
<dbReference type="Gene3D" id="3.60.15.10">
    <property type="entry name" value="Ribonuclease Z/Hydroxyacylglutathione hydrolase-like"/>
    <property type="match status" value="1"/>
</dbReference>
<dbReference type="InterPro" id="IPR036866">
    <property type="entry name" value="RibonucZ/Hydroxyglut_hydro"/>
</dbReference>
<dbReference type="KEGG" id="mpro:BJP34_10060"/>
<dbReference type="PANTHER" id="PTHR39189">
    <property type="entry name" value="UPF0173 METAL-DEPENDENT HYDROLASE YTKL"/>
    <property type="match status" value="1"/>
</dbReference>
<evidence type="ECO:0000313" key="3">
    <source>
        <dbReference type="Proteomes" id="UP000177870"/>
    </source>
</evidence>
<name>A0A1D8TQR7_9CYAN</name>
<dbReference type="AlphaFoldDB" id="A0A1D8TQR7"/>
<dbReference type="PANTHER" id="PTHR39189:SF1">
    <property type="entry name" value="UPF0173 METAL-DEPENDENT HYDROLASE YTKL"/>
    <property type="match status" value="1"/>
</dbReference>
<dbReference type="SUPFAM" id="SSF56281">
    <property type="entry name" value="Metallo-hydrolase/oxidoreductase"/>
    <property type="match status" value="1"/>
</dbReference>
<dbReference type="STRING" id="1458985.BJP34_10060"/>
<dbReference type="Pfam" id="PF13483">
    <property type="entry name" value="Lactamase_B_3"/>
    <property type="match status" value="1"/>
</dbReference>
<reference evidence="3" key="1">
    <citation type="submission" date="2016-10" db="EMBL/GenBank/DDBJ databases">
        <title>Comparative genomics uncovers the prolific and rare metabolic potential of the cyanobacterial genus Moorea.</title>
        <authorList>
            <person name="Leao T."/>
            <person name="Castelao G."/>
            <person name="Korobeynikov A."/>
            <person name="Monroe E.A."/>
            <person name="Podell S."/>
            <person name="Glukhov E."/>
            <person name="Allen E."/>
            <person name="Gerwick W.H."/>
            <person name="Gerwick L."/>
        </authorList>
    </citation>
    <scope>NUCLEOTIDE SEQUENCE [LARGE SCALE GENOMIC DNA]</scope>
    <source>
        <strain evidence="3">PAL-8-15-08-1</strain>
    </source>
</reference>
<feature type="chain" id="PRO_5009438804" evidence="1">
    <location>
        <begin position="24"/>
        <end position="261"/>
    </location>
</feature>
<proteinExistence type="predicted"/>
<dbReference type="OrthoDB" id="9789133at2"/>
<accession>A0A1D8TQR7</accession>
<gene>
    <name evidence="2" type="ORF">BJP34_10060</name>
</gene>
<protein>
    <submittedName>
        <fullName evidence="2">Zn-dependent hydrolase</fullName>
    </submittedName>
</protein>
<dbReference type="Proteomes" id="UP000177870">
    <property type="component" value="Chromosome"/>
</dbReference>
<dbReference type="RefSeq" id="WP_070392231.1">
    <property type="nucleotide sequence ID" value="NZ_CP017599.1"/>
</dbReference>
<organism evidence="2 3">
    <name type="scientific">Moorena producens PAL-8-15-08-1</name>
    <dbReference type="NCBI Taxonomy" id="1458985"/>
    <lineage>
        <taxon>Bacteria</taxon>
        <taxon>Bacillati</taxon>
        <taxon>Cyanobacteriota</taxon>
        <taxon>Cyanophyceae</taxon>
        <taxon>Coleofasciculales</taxon>
        <taxon>Coleofasciculaceae</taxon>
        <taxon>Moorena</taxon>
    </lineage>
</organism>
<evidence type="ECO:0000313" key="2">
    <source>
        <dbReference type="EMBL" id="AOW99755.1"/>
    </source>
</evidence>
<evidence type="ECO:0000256" key="1">
    <source>
        <dbReference type="SAM" id="SignalP"/>
    </source>
</evidence>
<dbReference type="GO" id="GO:0016787">
    <property type="term" value="F:hydrolase activity"/>
    <property type="evidence" value="ECO:0007669"/>
    <property type="project" value="UniProtKB-KW"/>
</dbReference>
<feature type="signal peptide" evidence="1">
    <location>
        <begin position="1"/>
        <end position="23"/>
    </location>
</feature>
<dbReference type="EMBL" id="CP017599">
    <property type="protein sequence ID" value="AOW99755.1"/>
    <property type="molecule type" value="Genomic_DNA"/>
</dbReference>